<proteinExistence type="predicted"/>
<keyword evidence="2" id="KW-1185">Reference proteome</keyword>
<reference evidence="1" key="1">
    <citation type="submission" date="2015-04" db="UniProtKB">
        <authorList>
            <consortium name="EnsemblPlants"/>
        </authorList>
    </citation>
    <scope>IDENTIFICATION</scope>
    <source>
        <strain evidence="1">SL10</strain>
    </source>
</reference>
<name>A0A0E0ISL8_ORYNI</name>
<evidence type="ECO:0000313" key="1">
    <source>
        <dbReference type="EnsemblPlants" id="ONIVA10G10720.3"/>
    </source>
</evidence>
<accession>A0A0E0ISL8</accession>
<dbReference type="HOGENOM" id="CLU_2744319_0_0_1"/>
<organism evidence="1">
    <name type="scientific">Oryza nivara</name>
    <name type="common">Indian wild rice</name>
    <name type="synonym">Oryza sativa f. spontanea</name>
    <dbReference type="NCBI Taxonomy" id="4536"/>
    <lineage>
        <taxon>Eukaryota</taxon>
        <taxon>Viridiplantae</taxon>
        <taxon>Streptophyta</taxon>
        <taxon>Embryophyta</taxon>
        <taxon>Tracheophyta</taxon>
        <taxon>Spermatophyta</taxon>
        <taxon>Magnoliopsida</taxon>
        <taxon>Liliopsida</taxon>
        <taxon>Poales</taxon>
        <taxon>Poaceae</taxon>
        <taxon>BOP clade</taxon>
        <taxon>Oryzoideae</taxon>
        <taxon>Oryzeae</taxon>
        <taxon>Oryzinae</taxon>
        <taxon>Oryza</taxon>
    </lineage>
</organism>
<evidence type="ECO:0000313" key="2">
    <source>
        <dbReference type="Proteomes" id="UP000006591"/>
    </source>
</evidence>
<dbReference type="Proteomes" id="UP000006591">
    <property type="component" value="Chromosome 10"/>
</dbReference>
<protein>
    <submittedName>
        <fullName evidence="1">Uncharacterized protein</fullName>
    </submittedName>
</protein>
<reference evidence="1" key="2">
    <citation type="submission" date="2018-04" db="EMBL/GenBank/DDBJ databases">
        <title>OnivRS2 (Oryza nivara Reference Sequence Version 2).</title>
        <authorList>
            <person name="Zhang J."/>
            <person name="Kudrna D."/>
            <person name="Lee S."/>
            <person name="Talag J."/>
            <person name="Rajasekar S."/>
            <person name="Welchert J."/>
            <person name="Hsing Y.-I."/>
            <person name="Wing R.A."/>
        </authorList>
    </citation>
    <scope>NUCLEOTIDE SEQUENCE [LARGE SCALE GENOMIC DNA]</scope>
</reference>
<dbReference type="AlphaFoldDB" id="A0A0E0ISL8"/>
<dbReference type="Gramene" id="ONIVA10G10720.3">
    <property type="protein sequence ID" value="ONIVA10G10720.3"/>
    <property type="gene ID" value="ONIVA10G10720"/>
</dbReference>
<sequence length="71" mass="7275">MSPLLSIGVDRPELLALHTAAAAAALFLPAAMEEHPASGWRWGVVGEPEWAAAAADGGSSSSQARGHRSLL</sequence>
<dbReference type="EnsemblPlants" id="ONIVA10G10720.3">
    <property type="protein sequence ID" value="ONIVA10G10720.3"/>
    <property type="gene ID" value="ONIVA10G10720"/>
</dbReference>